<evidence type="ECO:0000313" key="12">
    <source>
        <dbReference type="EMBL" id="HGB15651.1"/>
    </source>
</evidence>
<name>A0A7C3WKQ7_9BACT</name>
<keyword evidence="5 7" id="KW-0129">CBS domain</keyword>
<dbReference type="AlphaFoldDB" id="A0A7C3WKQ7"/>
<comment type="caution">
    <text evidence="12">The sequence shown here is derived from an EMBL/GenBank/DDBJ whole genome shotgun (WGS) entry which is preliminary data.</text>
</comment>
<evidence type="ECO:0000256" key="9">
    <source>
        <dbReference type="SAM" id="Phobius"/>
    </source>
</evidence>
<dbReference type="Gene3D" id="3.30.465.10">
    <property type="match status" value="1"/>
</dbReference>
<dbReference type="SMART" id="SM01091">
    <property type="entry name" value="CorC_HlyC"/>
    <property type="match status" value="1"/>
</dbReference>
<dbReference type="InterPro" id="IPR002550">
    <property type="entry name" value="CNNM"/>
</dbReference>
<dbReference type="PROSITE" id="PS51371">
    <property type="entry name" value="CBS"/>
    <property type="match status" value="2"/>
</dbReference>
<dbReference type="EMBL" id="DTHB01000060">
    <property type="protein sequence ID" value="HGB15651.1"/>
    <property type="molecule type" value="Genomic_DNA"/>
</dbReference>
<dbReference type="InterPro" id="IPR000644">
    <property type="entry name" value="CBS_dom"/>
</dbReference>
<dbReference type="InterPro" id="IPR016169">
    <property type="entry name" value="FAD-bd_PCMH_sub2"/>
</dbReference>
<evidence type="ECO:0000256" key="6">
    <source>
        <dbReference type="ARBA" id="ARBA00023136"/>
    </source>
</evidence>
<evidence type="ECO:0000256" key="7">
    <source>
        <dbReference type="PROSITE-ProRule" id="PRU00703"/>
    </source>
</evidence>
<evidence type="ECO:0000256" key="1">
    <source>
        <dbReference type="ARBA" id="ARBA00004141"/>
    </source>
</evidence>
<gene>
    <name evidence="12" type="ORF">ENV62_10515</name>
</gene>
<keyword evidence="3" id="KW-0677">Repeat</keyword>
<evidence type="ECO:0000256" key="2">
    <source>
        <dbReference type="ARBA" id="ARBA00022692"/>
    </source>
</evidence>
<dbReference type="PANTHER" id="PTHR22777">
    <property type="entry name" value="HEMOLYSIN-RELATED"/>
    <property type="match status" value="1"/>
</dbReference>
<dbReference type="PROSITE" id="PS51846">
    <property type="entry name" value="CNNM"/>
    <property type="match status" value="1"/>
</dbReference>
<feature type="domain" description="CBS" evidence="10">
    <location>
        <begin position="212"/>
        <end position="272"/>
    </location>
</feature>
<dbReference type="CDD" id="cd04590">
    <property type="entry name" value="CBS_pair_CorC_HlyC_assoc"/>
    <property type="match status" value="1"/>
</dbReference>
<dbReference type="Pfam" id="PF03471">
    <property type="entry name" value="CorC_HlyC"/>
    <property type="match status" value="1"/>
</dbReference>
<dbReference type="Pfam" id="PF00571">
    <property type="entry name" value="CBS"/>
    <property type="match status" value="2"/>
</dbReference>
<sequence>MEHFLPSEHTVRWLALGGLLILYFFFAAAETSLFALTPLDRLRLKQKKPHRGKLVESLLAQSHRLLVTLVVGLELVTILASVLATSLALSLWGDKGKWLALVVMSPVLLFLGEIVPKSLALTYPSHLAPLVAPLVRWAMVILTPFRVILVQLSRGILVALGFRPDIQVPAVQQEDFVRMVEESHRGGMIAALEKDFINNLLSLGEIRVGQIMVPRPDIFSLPIDLPVPKLIQAVKRSRYSRVPIYQDQPGNILGILHAKDLLQVCADGTCDPGVIRNLLRPAYYVPESKKAFDLLTELQSQRLRLALVVDEYGVLVGLVSVEDLLEELCGEIPQEFKVEEKPLEEVAPGLWRVKASVTLAEFNEALGTELASEEYDTIGGLVLNLFGELPREGDELQYEGLKIKVSKMKGTRIMELEVQRTSP</sequence>
<dbReference type="FunFam" id="3.10.580.10:FF:000002">
    <property type="entry name" value="Magnesium/cobalt efflux protein CorC"/>
    <property type="match status" value="1"/>
</dbReference>
<feature type="domain" description="CBS" evidence="10">
    <location>
        <begin position="278"/>
        <end position="335"/>
    </location>
</feature>
<dbReference type="SUPFAM" id="SSF54631">
    <property type="entry name" value="CBS-domain pair"/>
    <property type="match status" value="1"/>
</dbReference>
<dbReference type="InterPro" id="IPR044751">
    <property type="entry name" value="Ion_transp-like_CBS"/>
</dbReference>
<keyword evidence="2 8" id="KW-0812">Transmembrane</keyword>
<keyword evidence="4 8" id="KW-1133">Transmembrane helix</keyword>
<comment type="subcellular location">
    <subcellularLocation>
        <location evidence="1">Membrane</location>
        <topology evidence="1">Multi-pass membrane protein</topology>
    </subcellularLocation>
</comment>
<dbReference type="PANTHER" id="PTHR22777:SF17">
    <property type="entry name" value="UPF0053 PROTEIN SLL0260"/>
    <property type="match status" value="1"/>
</dbReference>
<evidence type="ECO:0000259" key="11">
    <source>
        <dbReference type="PROSITE" id="PS51846"/>
    </source>
</evidence>
<dbReference type="InterPro" id="IPR046342">
    <property type="entry name" value="CBS_dom_sf"/>
</dbReference>
<dbReference type="Pfam" id="PF01595">
    <property type="entry name" value="CNNM"/>
    <property type="match status" value="1"/>
</dbReference>
<evidence type="ECO:0000256" key="5">
    <source>
        <dbReference type="ARBA" id="ARBA00023122"/>
    </source>
</evidence>
<evidence type="ECO:0000256" key="3">
    <source>
        <dbReference type="ARBA" id="ARBA00022737"/>
    </source>
</evidence>
<organism evidence="12">
    <name type="scientific">Desulfobacca acetoxidans</name>
    <dbReference type="NCBI Taxonomy" id="60893"/>
    <lineage>
        <taxon>Bacteria</taxon>
        <taxon>Pseudomonadati</taxon>
        <taxon>Thermodesulfobacteriota</taxon>
        <taxon>Desulfobaccia</taxon>
        <taxon>Desulfobaccales</taxon>
        <taxon>Desulfobaccaceae</taxon>
        <taxon>Desulfobacca</taxon>
    </lineage>
</organism>
<proteinExistence type="predicted"/>
<reference evidence="12" key="1">
    <citation type="journal article" date="2020" name="mSystems">
        <title>Genome- and Community-Level Interaction Insights into Carbon Utilization and Element Cycling Functions of Hydrothermarchaeota in Hydrothermal Sediment.</title>
        <authorList>
            <person name="Zhou Z."/>
            <person name="Liu Y."/>
            <person name="Xu W."/>
            <person name="Pan J."/>
            <person name="Luo Z.H."/>
            <person name="Li M."/>
        </authorList>
    </citation>
    <scope>NUCLEOTIDE SEQUENCE [LARGE SCALE GENOMIC DNA]</scope>
    <source>
        <strain evidence="12">SpSt-776</strain>
    </source>
</reference>
<dbReference type="InterPro" id="IPR036318">
    <property type="entry name" value="FAD-bd_PCMH-like_sf"/>
</dbReference>
<evidence type="ECO:0000256" key="4">
    <source>
        <dbReference type="ARBA" id="ARBA00022989"/>
    </source>
</evidence>
<feature type="transmembrane region" description="Helical" evidence="9">
    <location>
        <begin position="65"/>
        <end position="92"/>
    </location>
</feature>
<dbReference type="GO" id="GO:0050660">
    <property type="term" value="F:flavin adenine dinucleotide binding"/>
    <property type="evidence" value="ECO:0007669"/>
    <property type="project" value="InterPro"/>
</dbReference>
<feature type="domain" description="CNNM transmembrane" evidence="11">
    <location>
        <begin position="5"/>
        <end position="193"/>
    </location>
</feature>
<dbReference type="SMART" id="SM00116">
    <property type="entry name" value="CBS"/>
    <property type="match status" value="2"/>
</dbReference>
<dbReference type="InterPro" id="IPR005170">
    <property type="entry name" value="Transptr-assoc_dom"/>
</dbReference>
<feature type="transmembrane region" description="Helical" evidence="9">
    <location>
        <begin position="98"/>
        <end position="115"/>
    </location>
</feature>
<dbReference type="GO" id="GO:0005886">
    <property type="term" value="C:plasma membrane"/>
    <property type="evidence" value="ECO:0007669"/>
    <property type="project" value="TreeGrafter"/>
</dbReference>
<dbReference type="Gene3D" id="3.10.580.10">
    <property type="entry name" value="CBS-domain"/>
    <property type="match status" value="1"/>
</dbReference>
<protein>
    <submittedName>
        <fullName evidence="12">HlyC/CorC family transporter</fullName>
    </submittedName>
</protein>
<accession>A0A7C3WKQ7</accession>
<dbReference type="SUPFAM" id="SSF56176">
    <property type="entry name" value="FAD-binding/transporter-associated domain-like"/>
    <property type="match status" value="1"/>
</dbReference>
<keyword evidence="6 8" id="KW-0472">Membrane</keyword>
<feature type="transmembrane region" description="Helical" evidence="9">
    <location>
        <begin position="127"/>
        <end position="149"/>
    </location>
</feature>
<feature type="transmembrane region" description="Helical" evidence="9">
    <location>
        <begin position="20"/>
        <end position="44"/>
    </location>
</feature>
<evidence type="ECO:0000256" key="8">
    <source>
        <dbReference type="PROSITE-ProRule" id="PRU01193"/>
    </source>
</evidence>
<evidence type="ECO:0000259" key="10">
    <source>
        <dbReference type="PROSITE" id="PS51371"/>
    </source>
</evidence>